<feature type="domain" description="AAA+ ATPase" evidence="1">
    <location>
        <begin position="255"/>
        <end position="394"/>
    </location>
</feature>
<dbReference type="PANTHER" id="PTHR42935:SF1">
    <property type="entry name" value="SLR0930 PROTEIN"/>
    <property type="match status" value="1"/>
</dbReference>
<dbReference type="InterPro" id="IPR003593">
    <property type="entry name" value="AAA+_ATPase"/>
</dbReference>
<dbReference type="CDD" id="cd00009">
    <property type="entry name" value="AAA"/>
    <property type="match status" value="1"/>
</dbReference>
<evidence type="ECO:0000313" key="2">
    <source>
        <dbReference type="EMBL" id="WRP15011.1"/>
    </source>
</evidence>
<dbReference type="RefSeq" id="WP_324669400.1">
    <property type="nucleotide sequence ID" value="NZ_CP141614.1"/>
</dbReference>
<dbReference type="InterPro" id="IPR008533">
    <property type="entry name" value="DUF815"/>
</dbReference>
<reference evidence="3" key="1">
    <citation type="submission" date="2023-12" db="EMBL/GenBank/DDBJ databases">
        <title>Novel isolates from deep terrestrial aquifers shed light on the physiology and ecology of the class Limnochordia.</title>
        <authorList>
            <person name="Karnachuk O.V."/>
            <person name="Lukina A.P."/>
            <person name="Avakyan M.R."/>
            <person name="Kadnikov V."/>
            <person name="Begmatov S."/>
            <person name="Beletsky A.V."/>
            <person name="Mardanov A.V."/>
            <person name="Ravin N.V."/>
        </authorList>
    </citation>
    <scope>NUCLEOTIDE SEQUENCE [LARGE SCALE GENOMIC DNA]</scope>
    <source>
        <strain evidence="3">LN</strain>
    </source>
</reference>
<dbReference type="EMBL" id="CP141614">
    <property type="protein sequence ID" value="WRP15011.1"/>
    <property type="molecule type" value="Genomic_DNA"/>
</dbReference>
<evidence type="ECO:0000259" key="1">
    <source>
        <dbReference type="SMART" id="SM00382"/>
    </source>
</evidence>
<dbReference type="SUPFAM" id="SSF52540">
    <property type="entry name" value="P-loop containing nucleoside triphosphate hydrolases"/>
    <property type="match status" value="1"/>
</dbReference>
<dbReference type="SMART" id="SM00382">
    <property type="entry name" value="AAA"/>
    <property type="match status" value="1"/>
</dbReference>
<dbReference type="Pfam" id="PF05673">
    <property type="entry name" value="DUF815"/>
    <property type="match status" value="1"/>
</dbReference>
<protein>
    <submittedName>
        <fullName evidence="2">ATP-binding protein</fullName>
    </submittedName>
</protein>
<dbReference type="GO" id="GO:0005524">
    <property type="term" value="F:ATP binding"/>
    <property type="evidence" value="ECO:0007669"/>
    <property type="project" value="UniProtKB-KW"/>
</dbReference>
<keyword evidence="2" id="KW-0547">Nucleotide-binding</keyword>
<dbReference type="Proteomes" id="UP001333102">
    <property type="component" value="Chromosome"/>
</dbReference>
<accession>A0ABZ1BQC8</accession>
<dbReference type="InterPro" id="IPR027417">
    <property type="entry name" value="P-loop_NTPase"/>
</dbReference>
<keyword evidence="3" id="KW-1185">Reference proteome</keyword>
<gene>
    <name evidence="2" type="ORF">VLY81_02215</name>
</gene>
<organism evidence="2 3">
    <name type="scientific">Geochorda subterranea</name>
    <dbReference type="NCBI Taxonomy" id="3109564"/>
    <lineage>
        <taxon>Bacteria</taxon>
        <taxon>Bacillati</taxon>
        <taxon>Bacillota</taxon>
        <taxon>Limnochordia</taxon>
        <taxon>Limnochordales</taxon>
        <taxon>Geochordaceae</taxon>
        <taxon>Geochorda</taxon>
    </lineage>
</organism>
<keyword evidence="2" id="KW-0067">ATP-binding</keyword>
<proteinExistence type="predicted"/>
<sequence length="471" mass="51034">MSSRLVERLQAVRRLVFYDGVLRDGGVVQALVGLLEALADAEAGPASAGPAGGRIWQAARELTARLLARCETEGRSGPSAPASPLWSDALVEAILTDANPFSQEAARCDSLDRLPAALRQAAAHDLRCLQALATLPPSEVEGALLSRGLPWPQGLWAVPSRADRGTLRPRRDLVESLHAAFARASDFAACLEDLAAYYRAVGPGVVGRYAVLRWDGTRLSGIPHPDPVRLEHLVGYEREREQVVRNTQRFVAGAPAHHLLLYGPRGTGKSATVKALAAAFADRGLRLVELRPADLDSLPHLLETLRPYRQRFVVFIDDVSFGEADAAFKELKATLEGSAQACPPNVRVYATSNRRHLVREQALQDGAARPQDEVNETLSLADRFGVTVFFPPCDQALYLRIVEGVARQAGVAVAPTDAPPTGQGPWRPIQPATLHKLALEWAMRHNDRSPRTAVQFVAELAGELGLPRPEA</sequence>
<evidence type="ECO:0000313" key="3">
    <source>
        <dbReference type="Proteomes" id="UP001333102"/>
    </source>
</evidence>
<name>A0ABZ1BQC8_9FIRM</name>
<dbReference type="PANTHER" id="PTHR42935">
    <property type="entry name" value="SLR0930 PROTEIN"/>
    <property type="match status" value="1"/>
</dbReference>
<dbReference type="Gene3D" id="3.40.50.300">
    <property type="entry name" value="P-loop containing nucleotide triphosphate hydrolases"/>
    <property type="match status" value="1"/>
</dbReference>